<dbReference type="AlphaFoldDB" id="A0A0C9XLW2"/>
<dbReference type="OrthoDB" id="3020383at2759"/>
<evidence type="ECO:0000313" key="1">
    <source>
        <dbReference type="EMBL" id="KIK06031.1"/>
    </source>
</evidence>
<reference evidence="1 2" key="1">
    <citation type="submission" date="2014-04" db="EMBL/GenBank/DDBJ databases">
        <authorList>
            <consortium name="DOE Joint Genome Institute"/>
            <person name="Kuo A."/>
            <person name="Kohler A."/>
            <person name="Nagy L.G."/>
            <person name="Floudas D."/>
            <person name="Copeland A."/>
            <person name="Barry K.W."/>
            <person name="Cichocki N."/>
            <person name="Veneault-Fourrey C."/>
            <person name="LaButti K."/>
            <person name="Lindquist E.A."/>
            <person name="Lipzen A."/>
            <person name="Lundell T."/>
            <person name="Morin E."/>
            <person name="Murat C."/>
            <person name="Sun H."/>
            <person name="Tunlid A."/>
            <person name="Henrissat B."/>
            <person name="Grigoriev I.V."/>
            <person name="Hibbett D.S."/>
            <person name="Martin F."/>
            <person name="Nordberg H.P."/>
            <person name="Cantor M.N."/>
            <person name="Hua S.X."/>
        </authorList>
    </citation>
    <scope>NUCLEOTIDE SEQUENCE [LARGE SCALE GENOMIC DNA]</scope>
    <source>
        <strain evidence="1 2">LaAM-08-1</strain>
    </source>
</reference>
<evidence type="ECO:0000313" key="2">
    <source>
        <dbReference type="Proteomes" id="UP000054477"/>
    </source>
</evidence>
<dbReference type="EMBL" id="KN838555">
    <property type="protein sequence ID" value="KIK06031.1"/>
    <property type="molecule type" value="Genomic_DNA"/>
</dbReference>
<dbReference type="Proteomes" id="UP000054477">
    <property type="component" value="Unassembled WGS sequence"/>
</dbReference>
<gene>
    <name evidence="1" type="ORF">K443DRAFT_3350</name>
</gene>
<proteinExistence type="predicted"/>
<accession>A0A0C9XLW2</accession>
<dbReference type="HOGENOM" id="CLU_057157_0_0_1"/>
<organism evidence="1 2">
    <name type="scientific">Laccaria amethystina LaAM-08-1</name>
    <dbReference type="NCBI Taxonomy" id="1095629"/>
    <lineage>
        <taxon>Eukaryota</taxon>
        <taxon>Fungi</taxon>
        <taxon>Dikarya</taxon>
        <taxon>Basidiomycota</taxon>
        <taxon>Agaricomycotina</taxon>
        <taxon>Agaricomycetes</taxon>
        <taxon>Agaricomycetidae</taxon>
        <taxon>Agaricales</taxon>
        <taxon>Agaricineae</taxon>
        <taxon>Hydnangiaceae</taxon>
        <taxon>Laccaria</taxon>
    </lineage>
</organism>
<name>A0A0C9XLW2_9AGAR</name>
<sequence length="238" mass="26876">MGDLSYLRFVPSSCATTPIDWTKVPEASKKFLLEGWGKYFEEDPDYDDEDEDYEGDGWTVKIRPLPATIEDLAKMFEDSKFFGYMTSELCTLLDDISEFGLAEPRVPTSNTPVGLPVGPRFYMKYIYKVWVVLFTPGTRDGVTCYSPRIPDTKDVFEEAGIARDRAVAEEYDAKLCEEVSRLGTLEVIACQKLAGWEGSTLKSNMEYAQMTNAIMGLPHSHPAYVAMVQHYGNLLRNL</sequence>
<keyword evidence="2" id="KW-1185">Reference proteome</keyword>
<protein>
    <submittedName>
        <fullName evidence="1">Uncharacterized protein</fullName>
    </submittedName>
</protein>
<reference evidence="2" key="2">
    <citation type="submission" date="2015-01" db="EMBL/GenBank/DDBJ databases">
        <title>Evolutionary Origins and Diversification of the Mycorrhizal Mutualists.</title>
        <authorList>
            <consortium name="DOE Joint Genome Institute"/>
            <consortium name="Mycorrhizal Genomics Consortium"/>
            <person name="Kohler A."/>
            <person name="Kuo A."/>
            <person name="Nagy L.G."/>
            <person name="Floudas D."/>
            <person name="Copeland A."/>
            <person name="Barry K.W."/>
            <person name="Cichocki N."/>
            <person name="Veneault-Fourrey C."/>
            <person name="LaButti K."/>
            <person name="Lindquist E.A."/>
            <person name="Lipzen A."/>
            <person name="Lundell T."/>
            <person name="Morin E."/>
            <person name="Murat C."/>
            <person name="Riley R."/>
            <person name="Ohm R."/>
            <person name="Sun H."/>
            <person name="Tunlid A."/>
            <person name="Henrissat B."/>
            <person name="Grigoriev I.V."/>
            <person name="Hibbett D.S."/>
            <person name="Martin F."/>
        </authorList>
    </citation>
    <scope>NUCLEOTIDE SEQUENCE [LARGE SCALE GENOMIC DNA]</scope>
    <source>
        <strain evidence="2">LaAM-08-1</strain>
    </source>
</reference>